<dbReference type="SUPFAM" id="SSF52540">
    <property type="entry name" value="P-loop containing nucleoside triphosphate hydrolases"/>
    <property type="match status" value="2"/>
</dbReference>
<keyword evidence="7" id="KW-1185">Reference proteome</keyword>
<proteinExistence type="predicted"/>
<dbReference type="InterPro" id="IPR003593">
    <property type="entry name" value="AAA+_ATPase"/>
</dbReference>
<dbReference type="SMART" id="SM00382">
    <property type="entry name" value="AAA"/>
    <property type="match status" value="2"/>
</dbReference>
<keyword evidence="1" id="KW-0547">Nucleotide-binding</keyword>
<name>A0A372MIG5_9SPIR</name>
<dbReference type="PROSITE" id="PS50893">
    <property type="entry name" value="ABC_TRANSPORTER_2"/>
    <property type="match status" value="2"/>
</dbReference>
<dbReference type="InterPro" id="IPR003439">
    <property type="entry name" value="ABC_transporter-like_ATP-bd"/>
</dbReference>
<dbReference type="InterPro" id="IPR051309">
    <property type="entry name" value="ABCF_ATPase"/>
</dbReference>
<dbReference type="PROSITE" id="PS00211">
    <property type="entry name" value="ABC_TRANSPORTER_1"/>
    <property type="match status" value="1"/>
</dbReference>
<dbReference type="FunFam" id="3.40.50.300:FF:000011">
    <property type="entry name" value="Putative ABC transporter ATP-binding component"/>
    <property type="match status" value="1"/>
</dbReference>
<accession>A0A372MIG5</accession>
<dbReference type="InterPro" id="IPR017871">
    <property type="entry name" value="ABC_transporter-like_CS"/>
</dbReference>
<evidence type="ECO:0000256" key="2">
    <source>
        <dbReference type="ARBA" id="ARBA00022840"/>
    </source>
</evidence>
<keyword evidence="3" id="KW-0175">Coiled coil</keyword>
<dbReference type="Pfam" id="PF00005">
    <property type="entry name" value="ABC_tran"/>
    <property type="match status" value="2"/>
</dbReference>
<keyword evidence="2 6" id="KW-0067">ATP-binding</keyword>
<dbReference type="GO" id="GO:0005524">
    <property type="term" value="F:ATP binding"/>
    <property type="evidence" value="ECO:0007669"/>
    <property type="project" value="UniProtKB-KW"/>
</dbReference>
<dbReference type="RefSeq" id="WP_117330189.1">
    <property type="nucleotide sequence ID" value="NZ_QUWK01000006.1"/>
</dbReference>
<evidence type="ECO:0000256" key="1">
    <source>
        <dbReference type="ARBA" id="ARBA00022741"/>
    </source>
</evidence>
<dbReference type="Proteomes" id="UP000264002">
    <property type="component" value="Unassembled WGS sequence"/>
</dbReference>
<evidence type="ECO:0000313" key="6">
    <source>
        <dbReference type="EMBL" id="RFU94970.1"/>
    </source>
</evidence>
<dbReference type="PANTHER" id="PTHR42855">
    <property type="entry name" value="ABC TRANSPORTER ATP-BINDING SUBUNIT"/>
    <property type="match status" value="1"/>
</dbReference>
<feature type="domain" description="ABC transporter" evidence="5">
    <location>
        <begin position="314"/>
        <end position="532"/>
    </location>
</feature>
<dbReference type="CDD" id="cd03221">
    <property type="entry name" value="ABCF_EF-3"/>
    <property type="match status" value="2"/>
</dbReference>
<organism evidence="6 7">
    <name type="scientific">Sphaerochaeta halotolerans</name>
    <dbReference type="NCBI Taxonomy" id="2293840"/>
    <lineage>
        <taxon>Bacteria</taxon>
        <taxon>Pseudomonadati</taxon>
        <taxon>Spirochaetota</taxon>
        <taxon>Spirochaetia</taxon>
        <taxon>Spirochaetales</taxon>
        <taxon>Sphaerochaetaceae</taxon>
        <taxon>Sphaerochaeta</taxon>
    </lineage>
</organism>
<comment type="caution">
    <text evidence="6">The sequence shown here is derived from an EMBL/GenBank/DDBJ whole genome shotgun (WGS) entry which is preliminary data.</text>
</comment>
<feature type="region of interest" description="Disordered" evidence="4">
    <location>
        <begin position="530"/>
        <end position="551"/>
    </location>
</feature>
<dbReference type="EMBL" id="QUWK01000006">
    <property type="protein sequence ID" value="RFU94970.1"/>
    <property type="molecule type" value="Genomic_DNA"/>
</dbReference>
<dbReference type="InterPro" id="IPR032781">
    <property type="entry name" value="ABC_tran_Xtn"/>
</dbReference>
<dbReference type="AlphaFoldDB" id="A0A372MIG5"/>
<sequence>MNVLSLESVSKTLKDEPLFQNVSFGLEEGDHVALIGRNGEGKSTFLKILAGHISPDSGTIAMKNGTDLVMLEQGVQFREKETVSSYLLQGSGMRIAAWNAYQHALSHPEDEANLIKQSELMESLDGWNLQSDYSSLLGELGLYDIMDSPMATLSGGMQKKVAIARVLAAHPTMLLLDEPTNHLDIETIEWMESYLKGSPATIILVTHDRYFLDTVCSTILELDGGQIYLHPGSFADYLARREQRIERLQKEQDRLSTILRRELAWLRRGPKARTGKDSGRKDRIEAMLENQATVGDQAQKSFQSASRRLGKKILEAKHLSKAFNGETVIADFSFSFTKGKKIGVVGPNGSGKTTLLDMLCGHLASDSGTLDIGVNTIFAYYDQTGRNLESGKTILEFVEEIATQVVLGPTQVVSAAKFLELFGFPTSMHRSAIATLSGGEKRRLYLVSRLLSNPNFLMLDEPTNDLDLPTMENLEQYIQDFEGCVLIVSHDRAFLDLTCDELFVLEEGGSVRYEAQRYSEWKERMQSAQSKQKEIPEVSVQKASRRSEQKGLSYREKQEFKALEEKMSSLSQRIDILEASFSHAETTEEGTLAERSETYHNLRAELDMVEQRWLELAEKL</sequence>
<evidence type="ECO:0000256" key="4">
    <source>
        <dbReference type="SAM" id="MobiDB-lite"/>
    </source>
</evidence>
<gene>
    <name evidence="6" type="ORF">DYP60_07035</name>
</gene>
<feature type="coiled-coil region" evidence="3">
    <location>
        <begin position="560"/>
        <end position="612"/>
    </location>
</feature>
<protein>
    <submittedName>
        <fullName evidence="6">ABC transporter ATP-binding protein</fullName>
    </submittedName>
</protein>
<dbReference type="GO" id="GO:0016887">
    <property type="term" value="F:ATP hydrolysis activity"/>
    <property type="evidence" value="ECO:0007669"/>
    <property type="project" value="InterPro"/>
</dbReference>
<dbReference type="InterPro" id="IPR027417">
    <property type="entry name" value="P-loop_NTPase"/>
</dbReference>
<dbReference type="PANTHER" id="PTHR42855:SF1">
    <property type="entry name" value="ABC TRANSPORTER DOMAIN-CONTAINING PROTEIN"/>
    <property type="match status" value="1"/>
</dbReference>
<dbReference type="Pfam" id="PF12848">
    <property type="entry name" value="ABC_tran_Xtn"/>
    <property type="match status" value="1"/>
</dbReference>
<feature type="domain" description="ABC transporter" evidence="5">
    <location>
        <begin position="4"/>
        <end position="249"/>
    </location>
</feature>
<evidence type="ECO:0000259" key="5">
    <source>
        <dbReference type="PROSITE" id="PS50893"/>
    </source>
</evidence>
<reference evidence="6 7" key="2">
    <citation type="submission" date="2018-09" db="EMBL/GenBank/DDBJ databases">
        <title>Genome of Sphaerochaeta halotolerans strain 4-11.</title>
        <authorList>
            <person name="Nazina T.N."/>
            <person name="Sokolova D.S."/>
        </authorList>
    </citation>
    <scope>NUCLEOTIDE SEQUENCE [LARGE SCALE GENOMIC DNA]</scope>
    <source>
        <strain evidence="6 7">4-11</strain>
    </source>
</reference>
<dbReference type="InterPro" id="IPR037118">
    <property type="entry name" value="Val-tRNA_synth_C_sf"/>
</dbReference>
<evidence type="ECO:0000256" key="3">
    <source>
        <dbReference type="SAM" id="Coils"/>
    </source>
</evidence>
<reference evidence="7" key="1">
    <citation type="submission" date="2018-08" db="EMBL/GenBank/DDBJ databases">
        <authorList>
            <person name="Grouzdev D.S."/>
            <person name="Krutkina M.S."/>
        </authorList>
    </citation>
    <scope>NUCLEOTIDE SEQUENCE [LARGE SCALE GENOMIC DNA]</scope>
    <source>
        <strain evidence="7">4-11</strain>
    </source>
</reference>
<dbReference type="GO" id="GO:0003677">
    <property type="term" value="F:DNA binding"/>
    <property type="evidence" value="ECO:0007669"/>
    <property type="project" value="InterPro"/>
</dbReference>
<dbReference type="Pfam" id="PF16326">
    <property type="entry name" value="ABC_tran_CTD"/>
    <property type="match status" value="1"/>
</dbReference>
<evidence type="ECO:0000313" key="7">
    <source>
        <dbReference type="Proteomes" id="UP000264002"/>
    </source>
</evidence>
<dbReference type="InterPro" id="IPR032524">
    <property type="entry name" value="ABC_tran_C"/>
</dbReference>
<dbReference type="Gene3D" id="1.10.287.380">
    <property type="entry name" value="Valyl-tRNA synthetase, C-terminal domain"/>
    <property type="match status" value="1"/>
</dbReference>
<dbReference type="Gene3D" id="3.40.50.300">
    <property type="entry name" value="P-loop containing nucleotide triphosphate hydrolases"/>
    <property type="match status" value="2"/>
</dbReference>